<dbReference type="RefSeq" id="WP_318242688.1">
    <property type="nucleotide sequence ID" value="NZ_JAMWIK010000001.1"/>
</dbReference>
<protein>
    <submittedName>
        <fullName evidence="1">Biofilm formation regulator BssR</fullName>
    </submittedName>
</protein>
<organism evidence="1 2">
    <name type="scientific">Kluyvera cryocrescens</name>
    <name type="common">Kluyvera citrophila</name>
    <dbReference type="NCBI Taxonomy" id="580"/>
    <lineage>
        <taxon>Bacteria</taxon>
        <taxon>Pseudomonadati</taxon>
        <taxon>Pseudomonadota</taxon>
        <taxon>Gammaproteobacteria</taxon>
        <taxon>Enterobacterales</taxon>
        <taxon>Enterobacteriaceae</taxon>
        <taxon>Kluyvera</taxon>
    </lineage>
</organism>
<dbReference type="Pfam" id="PF10799">
    <property type="entry name" value="YliH"/>
    <property type="match status" value="1"/>
</dbReference>
<dbReference type="AlphaFoldDB" id="A0AAW9C6V6"/>
<dbReference type="Proteomes" id="UP001276300">
    <property type="component" value="Unassembled WGS sequence"/>
</dbReference>
<name>A0AAW9C6V6_KLUCR</name>
<accession>A0AAW9C6V6</accession>
<proteinExistence type="predicted"/>
<evidence type="ECO:0000313" key="2">
    <source>
        <dbReference type="Proteomes" id="UP001276300"/>
    </source>
</evidence>
<dbReference type="InterPro" id="IPR020359">
    <property type="entry name" value="Biofilm_regulator_BssR"/>
</dbReference>
<comment type="caution">
    <text evidence="1">The sequence shown here is derived from an EMBL/GenBank/DDBJ whole genome shotgun (WGS) entry which is preliminary data.</text>
</comment>
<reference evidence="1" key="1">
    <citation type="journal article" date="2023" name="J Glob Antimicrob Resist">
        <title>Emergence of NDM-1 and KPC-3 carbapenemases in Kluyvera cryocrescens: Investigating genetic heterogeneity and acquisition routes of blaNDM-1 in Enterobacterales species in Portugal.</title>
        <authorList>
            <person name="Loiodice M."/>
            <person name="Ribeiro M."/>
            <person name="Peixe L."/>
            <person name="Novais A."/>
        </authorList>
    </citation>
    <scope>NUCLEOTIDE SEQUENCE</scope>
    <source>
        <strain evidence="1">K629</strain>
    </source>
</reference>
<evidence type="ECO:0000313" key="1">
    <source>
        <dbReference type="EMBL" id="MDW3777961.1"/>
    </source>
</evidence>
<gene>
    <name evidence="1" type="ORF">QWU01_14230</name>
</gene>
<dbReference type="EMBL" id="JAUEQX010000011">
    <property type="protein sequence ID" value="MDW3777961.1"/>
    <property type="molecule type" value="Genomic_DNA"/>
</dbReference>
<sequence>MTESKLKRRLMGQLINARNDLDAYLQLRKAKGYMSVSDNDHLRTNLLELCGELRRSVIALKRGSSPTELDIFRQAGEAIASAAVCLMSGRYDCPSYIAVNVVTLDRCLAALAKSIQKLDAESSMTLV</sequence>